<dbReference type="InterPro" id="IPR005814">
    <property type="entry name" value="Aminotrans_3"/>
</dbReference>
<dbReference type="GO" id="GO:0005737">
    <property type="term" value="C:cytoplasm"/>
    <property type="evidence" value="ECO:0007669"/>
    <property type="project" value="UniProtKB-SubCell"/>
</dbReference>
<feature type="binding site" evidence="9">
    <location>
        <begin position="303"/>
        <end position="304"/>
    </location>
    <ligand>
        <name>pyridoxal 5'-phosphate</name>
        <dbReference type="ChEBI" id="CHEBI:597326"/>
    </ligand>
</feature>
<keyword evidence="11" id="KW-1185">Reference proteome</keyword>
<feature type="binding site" evidence="9">
    <location>
        <position position="136"/>
    </location>
    <ligand>
        <name>substrate</name>
    </ligand>
</feature>
<keyword evidence="6 9" id="KW-0093">Biotin biosynthesis</keyword>
<comment type="cofactor">
    <cofactor evidence="1 9">
        <name>pyridoxal 5'-phosphate</name>
        <dbReference type="ChEBI" id="CHEBI:597326"/>
    </cofactor>
</comment>
<dbReference type="HAMAP" id="MF_00834">
    <property type="entry name" value="BioA"/>
    <property type="match status" value="1"/>
</dbReference>
<keyword evidence="7 9" id="KW-0663">Pyridoxal phosphate</keyword>
<feature type="binding site" evidence="9">
    <location>
        <position position="239"/>
    </location>
    <ligand>
        <name>pyridoxal 5'-phosphate</name>
        <dbReference type="ChEBI" id="CHEBI:597326"/>
    </ligand>
</feature>
<dbReference type="RefSeq" id="WP_093307773.1">
    <property type="nucleotide sequence ID" value="NZ_FNYH01000001.1"/>
</dbReference>
<evidence type="ECO:0000256" key="1">
    <source>
        <dbReference type="ARBA" id="ARBA00001933"/>
    </source>
</evidence>
<dbReference type="UniPathway" id="UPA00078">
    <property type="reaction ID" value="UER00160"/>
</dbReference>
<dbReference type="PROSITE" id="PS00600">
    <property type="entry name" value="AA_TRANSFER_CLASS_3"/>
    <property type="match status" value="1"/>
</dbReference>
<evidence type="ECO:0000256" key="8">
    <source>
        <dbReference type="ARBA" id="ARBA00048449"/>
    </source>
</evidence>
<sequence>MSQLWYPYTQMLNAPKMPCVVNAQGPYLEFADGRRVLDATSSWWCLIHGYKHPELDQALQDQASRFAHVMLGGLTHEPAQALAKALVDITPEPLNHVFFSDSGSVGVEVALKMAVQYWHNRGQTNKQRILAFYKSYHGDTSGCMAVCDPAEGMHHLFNHLLPQQIFAPAPSVGLDASWQQVQEDIQPVRVLLQQHAHETAAVIIEPLLQAAGGFNMYSPLYLQALRELCDEFEVLLILDEVATGFGRTGTCFAMDQAQICPDILVLGKGLTGGYLGHAATLAQTHVYDAFLSQDNERAFMHGPTFMGNPLATAVALRSLQVFQQDHYLQRIQNLQQQLQQELCAPLAHEQVVDIRAFGATGVIEVKDAQALAGVQAYALQEGVWLRSFGRYLYTMPAYILTPEQMRHIIQVMRAWFTEER</sequence>
<feature type="binding site" evidence="9">
    <location>
        <position position="43"/>
    </location>
    <ligand>
        <name>substrate</name>
    </ligand>
</feature>
<comment type="pathway">
    <text evidence="2 9">Cofactor biosynthesis; biotin biosynthesis; 7,8-diaminononanoate from 8-amino-7-oxononanoate (SAM route): step 1/1.</text>
</comment>
<dbReference type="GO" id="GO:0030170">
    <property type="term" value="F:pyridoxal phosphate binding"/>
    <property type="evidence" value="ECO:0007669"/>
    <property type="project" value="UniProtKB-UniRule"/>
</dbReference>
<dbReference type="CDD" id="cd00610">
    <property type="entry name" value="OAT_like"/>
    <property type="match status" value="1"/>
</dbReference>
<evidence type="ECO:0000256" key="9">
    <source>
        <dbReference type="HAMAP-Rule" id="MF_00834"/>
    </source>
</evidence>
<dbReference type="SUPFAM" id="SSF53383">
    <property type="entry name" value="PLP-dependent transferases"/>
    <property type="match status" value="1"/>
</dbReference>
<comment type="similarity">
    <text evidence="9">Belongs to the class-III pyridoxal-phosphate-dependent aminotransferase family. BioA subfamily.</text>
</comment>
<evidence type="ECO:0000256" key="4">
    <source>
        <dbReference type="ARBA" id="ARBA00022679"/>
    </source>
</evidence>
<dbReference type="InterPro" id="IPR005815">
    <property type="entry name" value="BioA"/>
</dbReference>
<dbReference type="STRING" id="64971.SAMN05421831_101102"/>
<evidence type="ECO:0000256" key="3">
    <source>
        <dbReference type="ARBA" id="ARBA00022576"/>
    </source>
</evidence>
<dbReference type="Pfam" id="PF00202">
    <property type="entry name" value="Aminotran_3"/>
    <property type="match status" value="1"/>
</dbReference>
<organism evidence="10 11">
    <name type="scientific">Allopseudospirillum japonicum</name>
    <dbReference type="NCBI Taxonomy" id="64971"/>
    <lineage>
        <taxon>Bacteria</taxon>
        <taxon>Pseudomonadati</taxon>
        <taxon>Pseudomonadota</taxon>
        <taxon>Gammaproteobacteria</taxon>
        <taxon>Oceanospirillales</taxon>
        <taxon>Oceanospirillaceae</taxon>
        <taxon>Allopseudospirillum</taxon>
    </lineage>
</organism>
<evidence type="ECO:0000256" key="2">
    <source>
        <dbReference type="ARBA" id="ARBA00005063"/>
    </source>
</evidence>
<name>A0A1H6Q216_9GAMM</name>
<feature type="binding site" evidence="9">
    <location>
        <position position="268"/>
    </location>
    <ligand>
        <name>substrate</name>
    </ligand>
</feature>
<dbReference type="NCBIfam" id="TIGR00508">
    <property type="entry name" value="bioA"/>
    <property type="match status" value="1"/>
</dbReference>
<keyword evidence="4 9" id="KW-0808">Transferase</keyword>
<dbReference type="InterPro" id="IPR049704">
    <property type="entry name" value="Aminotrans_3_PPA_site"/>
</dbReference>
<keyword evidence="5 9" id="KW-0949">S-adenosyl-L-methionine</keyword>
<dbReference type="GO" id="GO:0004015">
    <property type="term" value="F:adenosylmethionine-8-amino-7-oxononanoate transaminase activity"/>
    <property type="evidence" value="ECO:0007669"/>
    <property type="project" value="UniProtKB-UniRule"/>
</dbReference>
<dbReference type="NCBIfam" id="NF004624">
    <property type="entry name" value="PRK05964.1"/>
    <property type="match status" value="1"/>
</dbReference>
<evidence type="ECO:0000256" key="5">
    <source>
        <dbReference type="ARBA" id="ARBA00022691"/>
    </source>
</evidence>
<reference evidence="11" key="1">
    <citation type="submission" date="2016-10" db="EMBL/GenBank/DDBJ databases">
        <authorList>
            <person name="Varghese N."/>
            <person name="Submissions S."/>
        </authorList>
    </citation>
    <scope>NUCLEOTIDE SEQUENCE [LARGE SCALE GENOMIC DNA]</scope>
    <source>
        <strain evidence="11">DSM 7165</strain>
    </source>
</reference>
<feature type="site" description="Participates in the substrate recognition with KAPA and in a stacking interaction with the adenine ring of SAM" evidence="9">
    <location>
        <position position="8"/>
    </location>
</feature>
<feature type="binding site" evidence="9">
    <location>
        <begin position="103"/>
        <end position="104"/>
    </location>
    <ligand>
        <name>pyridoxal 5'-phosphate</name>
        <dbReference type="ChEBI" id="CHEBI:597326"/>
    </ligand>
</feature>
<dbReference type="AlphaFoldDB" id="A0A1H6Q216"/>
<evidence type="ECO:0000313" key="10">
    <source>
        <dbReference type="EMBL" id="SEI37881.1"/>
    </source>
</evidence>
<evidence type="ECO:0000256" key="6">
    <source>
        <dbReference type="ARBA" id="ARBA00022756"/>
    </source>
</evidence>
<comment type="function">
    <text evidence="9">Catalyzes the transfer of the alpha-amino group from S-adenosyl-L-methionine (SAM) to 7-keto-8-aminopelargonic acid (KAPA) to form 7,8-diaminopelargonic acid (DAPA). It is the only aminotransferase known to utilize SAM as an amino donor.</text>
</comment>
<dbReference type="PANTHER" id="PTHR42684">
    <property type="entry name" value="ADENOSYLMETHIONINE-8-AMINO-7-OXONONANOATE AMINOTRANSFERASE"/>
    <property type="match status" value="1"/>
</dbReference>
<dbReference type="InterPro" id="IPR015422">
    <property type="entry name" value="PyrdxlP-dep_Trfase_small"/>
</dbReference>
<dbReference type="InterPro" id="IPR015421">
    <property type="entry name" value="PyrdxlP-dep_Trfase_major"/>
</dbReference>
<dbReference type="Proteomes" id="UP000242999">
    <property type="component" value="Unassembled WGS sequence"/>
</dbReference>
<dbReference type="InterPro" id="IPR015424">
    <property type="entry name" value="PyrdxlP-dep_Trfase"/>
</dbReference>
<evidence type="ECO:0000313" key="11">
    <source>
        <dbReference type="Proteomes" id="UP000242999"/>
    </source>
</evidence>
<dbReference type="FunFam" id="3.40.640.10:FF:000004">
    <property type="entry name" value="Acetylornithine aminotransferase"/>
    <property type="match status" value="1"/>
</dbReference>
<dbReference type="Gene3D" id="3.40.640.10">
    <property type="entry name" value="Type I PLP-dependent aspartate aminotransferase-like (Major domain)"/>
    <property type="match status" value="1"/>
</dbReference>
<dbReference type="Gene3D" id="3.90.1150.10">
    <property type="entry name" value="Aspartate Aminotransferase, domain 1"/>
    <property type="match status" value="1"/>
</dbReference>
<dbReference type="EC" id="2.6.1.62" evidence="9"/>
<accession>A0A1H6Q216</accession>
<keyword evidence="9" id="KW-0963">Cytoplasm</keyword>
<proteinExistence type="inferred from homology"/>
<feature type="modified residue" description="N6-(pyridoxal phosphate)lysine" evidence="9">
    <location>
        <position position="268"/>
    </location>
</feature>
<protein>
    <recommendedName>
        <fullName evidence="9">Adenosylmethionine-8-amino-7-oxononanoate aminotransferase</fullName>
        <ecNumber evidence="9">2.6.1.62</ecNumber>
    </recommendedName>
    <alternativeName>
        <fullName evidence="9">7,8-diamino-pelargonic acid aminotransferase</fullName>
        <shortName evidence="9">DAPA AT</shortName>
        <shortName evidence="9">DAPA aminotransferase</shortName>
    </alternativeName>
    <alternativeName>
        <fullName evidence="9">7,8-diaminononanoate synthase</fullName>
        <shortName evidence="9">DANS</shortName>
    </alternativeName>
    <alternativeName>
        <fullName evidence="9">Diaminopelargonic acid synthase</fullName>
    </alternativeName>
</protein>
<dbReference type="PANTHER" id="PTHR42684:SF17">
    <property type="entry name" value="ADENOSYLMETHIONINE-8-AMINO-7-OXONONANOATE AMINOTRANSFERASE"/>
    <property type="match status" value="1"/>
</dbReference>
<dbReference type="GO" id="GO:0009102">
    <property type="term" value="P:biotin biosynthetic process"/>
    <property type="evidence" value="ECO:0007669"/>
    <property type="project" value="UniProtKB-UniRule"/>
</dbReference>
<feature type="binding site" evidence="9">
    <location>
        <position position="386"/>
    </location>
    <ligand>
        <name>substrate</name>
    </ligand>
</feature>
<keyword evidence="3 9" id="KW-0032">Aminotransferase</keyword>
<comment type="subunit">
    <text evidence="9">Homodimer.</text>
</comment>
<dbReference type="OrthoDB" id="9801052at2"/>
<comment type="subcellular location">
    <subcellularLocation>
        <location evidence="9">Cytoplasm</location>
    </subcellularLocation>
</comment>
<gene>
    <name evidence="9" type="primary">bioA</name>
    <name evidence="10" type="ORF">SAMN05421831_101102</name>
</gene>
<comment type="catalytic activity">
    <reaction evidence="8 9">
        <text>(8S)-8-amino-7-oxononanoate + S-adenosyl-L-methionine = S-adenosyl-4-methylsulfanyl-2-oxobutanoate + (7R,8S)-7,8-diammoniononanoate</text>
        <dbReference type="Rhea" id="RHEA:16861"/>
        <dbReference type="ChEBI" id="CHEBI:16490"/>
        <dbReference type="ChEBI" id="CHEBI:59789"/>
        <dbReference type="ChEBI" id="CHEBI:149468"/>
        <dbReference type="ChEBI" id="CHEBI:149469"/>
        <dbReference type="EC" id="2.6.1.62"/>
    </reaction>
</comment>
<evidence type="ECO:0000256" key="7">
    <source>
        <dbReference type="ARBA" id="ARBA00022898"/>
    </source>
</evidence>
<feature type="binding site" evidence="9">
    <location>
        <position position="302"/>
    </location>
    <ligand>
        <name>substrate</name>
    </ligand>
</feature>
<dbReference type="EMBL" id="FNYH01000001">
    <property type="protein sequence ID" value="SEI37881.1"/>
    <property type="molecule type" value="Genomic_DNA"/>
</dbReference>